<dbReference type="KEGG" id="hoh:Hoch_1089"/>
<reference evidence="3 4" key="1">
    <citation type="journal article" date="2010" name="Stand. Genomic Sci.">
        <title>Complete genome sequence of Haliangium ochraceum type strain (SMP-2).</title>
        <authorList>
            <consortium name="US DOE Joint Genome Institute (JGI-PGF)"/>
            <person name="Ivanova N."/>
            <person name="Daum C."/>
            <person name="Lang E."/>
            <person name="Abt B."/>
            <person name="Kopitz M."/>
            <person name="Saunders E."/>
            <person name="Lapidus A."/>
            <person name="Lucas S."/>
            <person name="Glavina Del Rio T."/>
            <person name="Nolan M."/>
            <person name="Tice H."/>
            <person name="Copeland A."/>
            <person name="Cheng J.F."/>
            <person name="Chen F."/>
            <person name="Bruce D."/>
            <person name="Goodwin L."/>
            <person name="Pitluck S."/>
            <person name="Mavromatis K."/>
            <person name="Pati A."/>
            <person name="Mikhailova N."/>
            <person name="Chen A."/>
            <person name="Palaniappan K."/>
            <person name="Land M."/>
            <person name="Hauser L."/>
            <person name="Chang Y.J."/>
            <person name="Jeffries C.D."/>
            <person name="Detter J.C."/>
            <person name="Brettin T."/>
            <person name="Rohde M."/>
            <person name="Goker M."/>
            <person name="Bristow J."/>
            <person name="Markowitz V."/>
            <person name="Eisen J.A."/>
            <person name="Hugenholtz P."/>
            <person name="Kyrpides N.C."/>
            <person name="Klenk H.P."/>
        </authorList>
    </citation>
    <scope>NUCLEOTIDE SEQUENCE [LARGE SCALE GENOMIC DNA]</scope>
    <source>
        <strain evidence="4">DSM 14365 / CIP 107738 / JCM 11303 / AJ 13395 / SMP-2</strain>
    </source>
</reference>
<gene>
    <name evidence="3" type="ordered locus">Hoch_1089</name>
</gene>
<keyword evidence="4" id="KW-1185">Reference proteome</keyword>
<name>D0LRY0_HALO1</name>
<dbReference type="STRING" id="502025.Hoch_1089"/>
<proteinExistence type="predicted"/>
<dbReference type="InterPro" id="IPR025587">
    <property type="entry name" value="DUF4351"/>
</dbReference>
<protein>
    <submittedName>
        <fullName evidence="3">Putative transposase</fullName>
    </submittedName>
</protein>
<feature type="domain" description="DUF4351" evidence="2">
    <location>
        <begin position="282"/>
        <end position="331"/>
    </location>
</feature>
<accession>D0LRY0</accession>
<dbReference type="HOGENOM" id="CLU_059548_0_0_7"/>
<organism evidence="3 4">
    <name type="scientific">Haliangium ochraceum (strain DSM 14365 / JCM 11303 / SMP-2)</name>
    <dbReference type="NCBI Taxonomy" id="502025"/>
    <lineage>
        <taxon>Bacteria</taxon>
        <taxon>Pseudomonadati</taxon>
        <taxon>Myxococcota</taxon>
        <taxon>Polyangia</taxon>
        <taxon>Haliangiales</taxon>
        <taxon>Kofleriaceae</taxon>
        <taxon>Haliangium</taxon>
    </lineage>
</organism>
<feature type="domain" description="Transposase (putative) YhgA-like" evidence="1">
    <location>
        <begin position="5"/>
        <end position="206"/>
    </location>
</feature>
<dbReference type="EMBL" id="CP001804">
    <property type="protein sequence ID" value="ACY13677.1"/>
    <property type="molecule type" value="Genomic_DNA"/>
</dbReference>
<dbReference type="PANTHER" id="PTHR34611">
    <property type="match status" value="1"/>
</dbReference>
<dbReference type="GO" id="GO:1990238">
    <property type="term" value="F:double-stranded DNA endonuclease activity"/>
    <property type="evidence" value="ECO:0007669"/>
    <property type="project" value="TreeGrafter"/>
</dbReference>
<dbReference type="Pfam" id="PF04754">
    <property type="entry name" value="Transposase_31"/>
    <property type="match status" value="1"/>
</dbReference>
<dbReference type="InterPro" id="IPR006842">
    <property type="entry name" value="Transposase_31"/>
</dbReference>
<evidence type="ECO:0000259" key="2">
    <source>
        <dbReference type="Pfam" id="PF14261"/>
    </source>
</evidence>
<evidence type="ECO:0000259" key="1">
    <source>
        <dbReference type="Pfam" id="PF04754"/>
    </source>
</evidence>
<sequence>MPHDSHDSLVKATFTRIDFAADEFRAVLPPAIVERLDLDQLALCPGSFVSDELRQQHTDLLFSAPLDGEPAFLYLLLEHQSTVDRMMPLRLLRYMVSIWERHLDEHPGATTLPPILPVVLHHSEKGWTAPTSLGELFALSDGAREAFGPYLPELRFVLDDLSRQPDEALLMREMAAQARLALLLLKNARHAQDLLALLRPWGPVILEAVTAHGGIDALAALVRYTLQHTDTDPDALKRFLIQSAGDPAKEAFMTGAEKLTQAVREQALHEGLSKGLAKGRSEGRTDALRTVLTKQLRQRFGALPNEVTERLERAHADQLEAWSERIFASDSLEQVFS</sequence>
<dbReference type="AlphaFoldDB" id="D0LRY0"/>
<evidence type="ECO:0000313" key="3">
    <source>
        <dbReference type="EMBL" id="ACY13677.1"/>
    </source>
</evidence>
<dbReference type="InterPro" id="IPR051699">
    <property type="entry name" value="Rpn/YhgA-like_nuclease"/>
</dbReference>
<dbReference type="RefSeq" id="WP_012826291.1">
    <property type="nucleotide sequence ID" value="NC_013440.1"/>
</dbReference>
<dbReference type="eggNOG" id="COG5464">
    <property type="taxonomic scope" value="Bacteria"/>
</dbReference>
<dbReference type="GO" id="GO:0006310">
    <property type="term" value="P:DNA recombination"/>
    <property type="evidence" value="ECO:0007669"/>
    <property type="project" value="TreeGrafter"/>
</dbReference>
<dbReference type="OrthoDB" id="9813385at2"/>
<dbReference type="PANTHER" id="PTHR34611:SF2">
    <property type="entry name" value="INACTIVE RECOMBINATION-PROMOTING NUCLEASE-LIKE PROTEIN RPNE-RELATED"/>
    <property type="match status" value="1"/>
</dbReference>
<evidence type="ECO:0000313" key="4">
    <source>
        <dbReference type="Proteomes" id="UP000001880"/>
    </source>
</evidence>
<dbReference type="Pfam" id="PF14261">
    <property type="entry name" value="DUF4351"/>
    <property type="match status" value="1"/>
</dbReference>
<dbReference type="Proteomes" id="UP000001880">
    <property type="component" value="Chromosome"/>
</dbReference>